<dbReference type="Proteomes" id="UP001157502">
    <property type="component" value="Chromosome 27"/>
</dbReference>
<reference evidence="1" key="1">
    <citation type="submission" date="2021-05" db="EMBL/GenBank/DDBJ databases">
        <authorList>
            <person name="Pan Q."/>
            <person name="Jouanno E."/>
            <person name="Zahm M."/>
            <person name="Klopp C."/>
            <person name="Cabau C."/>
            <person name="Louis A."/>
            <person name="Berthelot C."/>
            <person name="Parey E."/>
            <person name="Roest Crollius H."/>
            <person name="Montfort J."/>
            <person name="Robinson-Rechavi M."/>
            <person name="Bouchez O."/>
            <person name="Lampietro C."/>
            <person name="Lopez Roques C."/>
            <person name="Donnadieu C."/>
            <person name="Postlethwait J."/>
            <person name="Bobe J."/>
            <person name="Dillon D."/>
            <person name="Chandos A."/>
            <person name="von Hippel F."/>
            <person name="Guiguen Y."/>
        </authorList>
    </citation>
    <scope>NUCLEOTIDE SEQUENCE</scope>
    <source>
        <strain evidence="1">YG-Jan2019</strain>
    </source>
</reference>
<sequence>MPKLRHRVGVLGVNGSLNTGSHGESGRGQVHVESQQRRSFQLQNINSSSFPPTRADKHGVEAEYDPFTFLLGALTFHRSQNAPGLFVPEIRETQRDVRTTRTTGRTSLTDVCLSQ</sequence>
<organism evidence="1 2">
    <name type="scientific">Dallia pectoralis</name>
    <name type="common">Alaska blackfish</name>
    <dbReference type="NCBI Taxonomy" id="75939"/>
    <lineage>
        <taxon>Eukaryota</taxon>
        <taxon>Metazoa</taxon>
        <taxon>Chordata</taxon>
        <taxon>Craniata</taxon>
        <taxon>Vertebrata</taxon>
        <taxon>Euteleostomi</taxon>
        <taxon>Actinopterygii</taxon>
        <taxon>Neopterygii</taxon>
        <taxon>Teleostei</taxon>
        <taxon>Protacanthopterygii</taxon>
        <taxon>Esociformes</taxon>
        <taxon>Umbridae</taxon>
        <taxon>Dallia</taxon>
    </lineage>
</organism>
<dbReference type="EMBL" id="CM055754">
    <property type="protein sequence ID" value="KAJ7991121.1"/>
    <property type="molecule type" value="Genomic_DNA"/>
</dbReference>
<evidence type="ECO:0000313" key="1">
    <source>
        <dbReference type="EMBL" id="KAJ7991121.1"/>
    </source>
</evidence>
<evidence type="ECO:0000313" key="2">
    <source>
        <dbReference type="Proteomes" id="UP001157502"/>
    </source>
</evidence>
<protein>
    <submittedName>
        <fullName evidence="1">Uncharacterized protein</fullName>
    </submittedName>
</protein>
<keyword evidence="2" id="KW-1185">Reference proteome</keyword>
<comment type="caution">
    <text evidence="1">The sequence shown here is derived from an EMBL/GenBank/DDBJ whole genome shotgun (WGS) entry which is preliminary data.</text>
</comment>
<name>A0ACC2FID8_DALPE</name>
<gene>
    <name evidence="1" type="ORF">DPEC_G00293970</name>
</gene>
<proteinExistence type="predicted"/>
<accession>A0ACC2FID8</accession>